<dbReference type="EMBL" id="RCMG01001060">
    <property type="protein sequence ID" value="KAG2837513.1"/>
    <property type="molecule type" value="Genomic_DNA"/>
</dbReference>
<evidence type="ECO:0000313" key="5">
    <source>
        <dbReference type="Proteomes" id="UP000735874"/>
    </source>
</evidence>
<dbReference type="Proteomes" id="UP000697107">
    <property type="component" value="Unassembled WGS sequence"/>
</dbReference>
<dbReference type="Proteomes" id="UP000736787">
    <property type="component" value="Unassembled WGS sequence"/>
</dbReference>
<name>A0A8T0YC72_9STRA</name>
<evidence type="ECO:0008006" key="6">
    <source>
        <dbReference type="Google" id="ProtNLM"/>
    </source>
</evidence>
<accession>A0A8T0YC72</accession>
<proteinExistence type="predicted"/>
<sequence length="82" mass="9099">MTLYLDTIGIAVTKGKKIKVVAEALVKKVKIKDLGEASHVLGMEIKYVPGKMMLISQCGYVSKLLVRFMMPTPQDKDNFSLP</sequence>
<reference evidence="1" key="1">
    <citation type="submission" date="2018-10" db="EMBL/GenBank/DDBJ databases">
        <title>Effector identification in a new, highly contiguous assembly of the strawberry crown rot pathogen Phytophthora cactorum.</title>
        <authorList>
            <person name="Armitage A.D."/>
            <person name="Nellist C.F."/>
            <person name="Bates H."/>
            <person name="Vickerstaff R.J."/>
            <person name="Harrison R.J."/>
        </authorList>
    </citation>
    <scope>NUCLEOTIDE SEQUENCE</scope>
    <source>
        <strain evidence="1">15-7</strain>
        <strain evidence="3">4032</strain>
        <strain evidence="2">4040</strain>
        <strain evidence="4">P415</strain>
    </source>
</reference>
<evidence type="ECO:0000313" key="3">
    <source>
        <dbReference type="EMBL" id="KAG2891478.1"/>
    </source>
</evidence>
<evidence type="ECO:0000313" key="2">
    <source>
        <dbReference type="EMBL" id="KAG2891236.1"/>
    </source>
</evidence>
<dbReference type="Proteomes" id="UP000774804">
    <property type="component" value="Unassembled WGS sequence"/>
</dbReference>
<gene>
    <name evidence="1" type="ORF">PC113_g19816</name>
    <name evidence="3" type="ORF">PC115_g19197</name>
    <name evidence="2" type="ORF">PC117_g24298</name>
    <name evidence="4" type="ORF">PC118_g22086</name>
</gene>
<dbReference type="EMBL" id="RCMI01001065">
    <property type="protein sequence ID" value="KAG2891478.1"/>
    <property type="molecule type" value="Genomic_DNA"/>
</dbReference>
<protein>
    <recommendedName>
        <fullName evidence="6">Reverse transcriptase Ty1/copia-type domain-containing protein</fullName>
    </recommendedName>
</protein>
<comment type="caution">
    <text evidence="1">The sequence shown here is derived from an EMBL/GenBank/DDBJ whole genome shotgun (WGS) entry which is preliminary data.</text>
</comment>
<evidence type="ECO:0000313" key="4">
    <source>
        <dbReference type="EMBL" id="KAG2961224.1"/>
    </source>
</evidence>
<evidence type="ECO:0000313" key="1">
    <source>
        <dbReference type="EMBL" id="KAG2837513.1"/>
    </source>
</evidence>
<organism evidence="1 5">
    <name type="scientific">Phytophthora cactorum</name>
    <dbReference type="NCBI Taxonomy" id="29920"/>
    <lineage>
        <taxon>Eukaryota</taxon>
        <taxon>Sar</taxon>
        <taxon>Stramenopiles</taxon>
        <taxon>Oomycota</taxon>
        <taxon>Peronosporomycetes</taxon>
        <taxon>Peronosporales</taxon>
        <taxon>Peronosporaceae</taxon>
        <taxon>Phytophthora</taxon>
    </lineage>
</organism>
<dbReference type="AlphaFoldDB" id="A0A8T0YC72"/>
<dbReference type="EMBL" id="RCML01001638">
    <property type="protein sequence ID" value="KAG2961224.1"/>
    <property type="molecule type" value="Genomic_DNA"/>
</dbReference>
<dbReference type="Proteomes" id="UP000735874">
    <property type="component" value="Unassembled WGS sequence"/>
</dbReference>
<dbReference type="EMBL" id="RCMK01001607">
    <property type="protein sequence ID" value="KAG2891236.1"/>
    <property type="molecule type" value="Genomic_DNA"/>
</dbReference>